<protein>
    <recommendedName>
        <fullName evidence="3">DUF7707 domain-containing protein</fullName>
    </recommendedName>
</protein>
<keyword evidence="5" id="KW-1185">Reference proteome</keyword>
<name>A0AAE8MZG6_9PEZI</name>
<evidence type="ECO:0000256" key="2">
    <source>
        <dbReference type="SAM" id="SignalP"/>
    </source>
</evidence>
<feature type="signal peptide" evidence="2">
    <location>
        <begin position="1"/>
        <end position="19"/>
    </location>
</feature>
<comment type="caution">
    <text evidence="4">The sequence shown here is derived from an EMBL/GenBank/DDBJ whole genome shotgun (WGS) entry which is preliminary data.</text>
</comment>
<feature type="domain" description="DUF7707" evidence="3">
    <location>
        <begin position="22"/>
        <end position="125"/>
    </location>
</feature>
<evidence type="ECO:0000259" key="3">
    <source>
        <dbReference type="Pfam" id="PF24808"/>
    </source>
</evidence>
<dbReference type="InterPro" id="IPR056124">
    <property type="entry name" value="DUF7707"/>
</dbReference>
<sequence length="239" mass="25238">MPSFKSTILAAALVAVAAADYIIDPETVSKSLRVRWCEDQRNSCPTICASVDDRKVMENECNPETLTYSCICGNGKQPDLSQYTLTLPYYTCTEYGTQCVAACPAHDNECARACREENLCGAQDPVKPSGTPTDDAAQPTATDGDNEDEVFEGLAGDDDKGNAAGRTDAAGLAVLFGGVLAGNPKRTNPATSGLTGAVLLHGGFHLNSGNAHLTIHSDSSTWPAVKRSSGRNLSIPRIR</sequence>
<dbReference type="EMBL" id="ONZQ02000006">
    <property type="protein sequence ID" value="SPO02243.1"/>
    <property type="molecule type" value="Genomic_DNA"/>
</dbReference>
<dbReference type="AlphaFoldDB" id="A0AAE8MZG6"/>
<evidence type="ECO:0000313" key="5">
    <source>
        <dbReference type="Proteomes" id="UP001187682"/>
    </source>
</evidence>
<keyword evidence="2" id="KW-0732">Signal</keyword>
<feature type="compositionally biased region" description="Low complexity" evidence="1">
    <location>
        <begin position="130"/>
        <end position="143"/>
    </location>
</feature>
<feature type="region of interest" description="Disordered" evidence="1">
    <location>
        <begin position="123"/>
        <end position="151"/>
    </location>
</feature>
<organism evidence="4 5">
    <name type="scientific">Cephalotrichum gorgonifer</name>
    <dbReference type="NCBI Taxonomy" id="2041049"/>
    <lineage>
        <taxon>Eukaryota</taxon>
        <taxon>Fungi</taxon>
        <taxon>Dikarya</taxon>
        <taxon>Ascomycota</taxon>
        <taxon>Pezizomycotina</taxon>
        <taxon>Sordariomycetes</taxon>
        <taxon>Hypocreomycetidae</taxon>
        <taxon>Microascales</taxon>
        <taxon>Microascaceae</taxon>
        <taxon>Cephalotrichum</taxon>
    </lineage>
</organism>
<evidence type="ECO:0000313" key="4">
    <source>
        <dbReference type="EMBL" id="SPO02243.1"/>
    </source>
</evidence>
<dbReference type="PANTHER" id="PTHR38118:SF2">
    <property type="entry name" value="CDP-ALCOHOL PHOSPHATIDYLTRANSFERASE PROTEIN"/>
    <property type="match status" value="1"/>
</dbReference>
<dbReference type="Proteomes" id="UP001187682">
    <property type="component" value="Unassembled WGS sequence"/>
</dbReference>
<proteinExistence type="predicted"/>
<dbReference type="PANTHER" id="PTHR38118">
    <property type="entry name" value="ANCHORED CELL WALL PROTEIN 11-RELATED"/>
    <property type="match status" value="1"/>
</dbReference>
<evidence type="ECO:0000256" key="1">
    <source>
        <dbReference type="SAM" id="MobiDB-lite"/>
    </source>
</evidence>
<gene>
    <name evidence="4" type="ORF">DNG_04916</name>
</gene>
<accession>A0AAE8MZG6</accession>
<feature type="region of interest" description="Disordered" evidence="1">
    <location>
        <begin position="220"/>
        <end position="239"/>
    </location>
</feature>
<reference evidence="4" key="1">
    <citation type="submission" date="2018-03" db="EMBL/GenBank/DDBJ databases">
        <authorList>
            <person name="Guldener U."/>
        </authorList>
    </citation>
    <scope>NUCLEOTIDE SEQUENCE</scope>
</reference>
<dbReference type="Pfam" id="PF24808">
    <property type="entry name" value="DUF7707"/>
    <property type="match status" value="1"/>
</dbReference>
<feature type="chain" id="PRO_5041952775" description="DUF7707 domain-containing protein" evidence="2">
    <location>
        <begin position="20"/>
        <end position="239"/>
    </location>
</feature>